<proteinExistence type="predicted"/>
<dbReference type="RefSeq" id="WP_108782945.1">
    <property type="nucleotide sequence ID" value="NZ_OMKW01000003.1"/>
</dbReference>
<dbReference type="PANTHER" id="PTHR23063:SF52">
    <property type="entry name" value="LYSOPHOSPHATIDYLCHOLINE ACYLTRANSFERASE"/>
    <property type="match status" value="1"/>
</dbReference>
<keyword evidence="2" id="KW-0808">Transferase</keyword>
<dbReference type="SUPFAM" id="SSF69593">
    <property type="entry name" value="Glycerol-3-phosphate (1)-acyltransferase"/>
    <property type="match status" value="1"/>
</dbReference>
<gene>
    <name evidence="10" type="ORF">POI8812_02572</name>
</gene>
<dbReference type="AlphaFoldDB" id="A0A2R8ADC0"/>
<feature type="domain" description="Phospholipid/glycerol acyltransferase" evidence="9">
    <location>
        <begin position="91"/>
        <end position="206"/>
    </location>
</feature>
<keyword evidence="4 8" id="KW-1133">Transmembrane helix</keyword>
<dbReference type="GO" id="GO:0016020">
    <property type="term" value="C:membrane"/>
    <property type="evidence" value="ECO:0007669"/>
    <property type="project" value="UniProtKB-SubCell"/>
</dbReference>
<reference evidence="10 11" key="1">
    <citation type="submission" date="2018-03" db="EMBL/GenBank/DDBJ databases">
        <authorList>
            <person name="Keele B.F."/>
        </authorList>
    </citation>
    <scope>NUCLEOTIDE SEQUENCE [LARGE SCALE GENOMIC DNA]</scope>
    <source>
        <strain evidence="10 11">CeCT 8812</strain>
    </source>
</reference>
<comment type="subcellular location">
    <subcellularLocation>
        <location evidence="1">Membrane</location>
    </subcellularLocation>
</comment>
<evidence type="ECO:0000256" key="5">
    <source>
        <dbReference type="ARBA" id="ARBA00023098"/>
    </source>
</evidence>
<keyword evidence="5" id="KW-0443">Lipid metabolism</keyword>
<sequence>MSVEIFEGEPPPPRPRPPLGPFGYGLAVLRLVLGLLWLLIMVLIYALLKGVEPVLGGAKPRYAVMRLWARGCLWLFGIRRVLHGTPLKRGGAFVANHASWLDIVALCSIGQVAFLPKAEVARWPVIGWCAKLMDALFVERKSTAARRQQQDMAERIAKGQQLLFFPEGTSTDGQRVLPFKSSLFAVFFSPDFADTVPVQPIALAWNPAERLPASLYGWWGDMELGPHIWEILTLSYGGQVHLTFSEPLRATDFADRKALALEAWREVDAGWSAHKRQA</sequence>
<evidence type="ECO:0000259" key="9">
    <source>
        <dbReference type="SMART" id="SM00563"/>
    </source>
</evidence>
<keyword evidence="7" id="KW-0012">Acyltransferase</keyword>
<evidence type="ECO:0000256" key="3">
    <source>
        <dbReference type="ARBA" id="ARBA00022692"/>
    </source>
</evidence>
<keyword evidence="6 8" id="KW-0472">Membrane</keyword>
<evidence type="ECO:0000313" key="11">
    <source>
        <dbReference type="Proteomes" id="UP000244932"/>
    </source>
</evidence>
<keyword evidence="3 8" id="KW-0812">Transmembrane</keyword>
<dbReference type="CDD" id="cd07989">
    <property type="entry name" value="LPLAT_AGPAT-like"/>
    <property type="match status" value="1"/>
</dbReference>
<dbReference type="Proteomes" id="UP000244932">
    <property type="component" value="Unassembled WGS sequence"/>
</dbReference>
<dbReference type="OrthoDB" id="9806880at2"/>
<organism evidence="10 11">
    <name type="scientific">Pontivivens insulae</name>
    <dbReference type="NCBI Taxonomy" id="1639689"/>
    <lineage>
        <taxon>Bacteria</taxon>
        <taxon>Pseudomonadati</taxon>
        <taxon>Pseudomonadota</taxon>
        <taxon>Alphaproteobacteria</taxon>
        <taxon>Rhodobacterales</taxon>
        <taxon>Paracoccaceae</taxon>
        <taxon>Pontivivens</taxon>
    </lineage>
</organism>
<dbReference type="EMBL" id="OMKW01000003">
    <property type="protein sequence ID" value="SPF30236.1"/>
    <property type="molecule type" value="Genomic_DNA"/>
</dbReference>
<evidence type="ECO:0000256" key="1">
    <source>
        <dbReference type="ARBA" id="ARBA00004370"/>
    </source>
</evidence>
<evidence type="ECO:0000256" key="2">
    <source>
        <dbReference type="ARBA" id="ARBA00022679"/>
    </source>
</evidence>
<evidence type="ECO:0000256" key="6">
    <source>
        <dbReference type="ARBA" id="ARBA00023136"/>
    </source>
</evidence>
<keyword evidence="11" id="KW-1185">Reference proteome</keyword>
<dbReference type="InterPro" id="IPR002123">
    <property type="entry name" value="Plipid/glycerol_acylTrfase"/>
</dbReference>
<dbReference type="SMART" id="SM00563">
    <property type="entry name" value="PlsC"/>
    <property type="match status" value="1"/>
</dbReference>
<name>A0A2R8ADC0_9RHOB</name>
<dbReference type="PANTHER" id="PTHR23063">
    <property type="entry name" value="PHOSPHOLIPID ACYLTRANSFERASE"/>
    <property type="match status" value="1"/>
</dbReference>
<protein>
    <recommendedName>
        <fullName evidence="9">Phospholipid/glycerol acyltransferase domain-containing protein</fullName>
    </recommendedName>
</protein>
<evidence type="ECO:0000256" key="7">
    <source>
        <dbReference type="ARBA" id="ARBA00023315"/>
    </source>
</evidence>
<evidence type="ECO:0000256" key="4">
    <source>
        <dbReference type="ARBA" id="ARBA00022989"/>
    </source>
</evidence>
<evidence type="ECO:0000313" key="10">
    <source>
        <dbReference type="EMBL" id="SPF30236.1"/>
    </source>
</evidence>
<dbReference type="Pfam" id="PF01553">
    <property type="entry name" value="Acyltransferase"/>
    <property type="match status" value="1"/>
</dbReference>
<feature type="transmembrane region" description="Helical" evidence="8">
    <location>
        <begin position="22"/>
        <end position="48"/>
    </location>
</feature>
<dbReference type="GO" id="GO:0006629">
    <property type="term" value="P:lipid metabolic process"/>
    <property type="evidence" value="ECO:0007669"/>
    <property type="project" value="UniProtKB-KW"/>
</dbReference>
<dbReference type="GO" id="GO:0016746">
    <property type="term" value="F:acyltransferase activity"/>
    <property type="evidence" value="ECO:0007669"/>
    <property type="project" value="UniProtKB-KW"/>
</dbReference>
<evidence type="ECO:0000256" key="8">
    <source>
        <dbReference type="SAM" id="Phobius"/>
    </source>
</evidence>
<accession>A0A2R8ADC0</accession>